<organism evidence="6 7">
    <name type="scientific">Egicoccus halophilus</name>
    <dbReference type="NCBI Taxonomy" id="1670830"/>
    <lineage>
        <taxon>Bacteria</taxon>
        <taxon>Bacillati</taxon>
        <taxon>Actinomycetota</taxon>
        <taxon>Nitriliruptoria</taxon>
        <taxon>Egicoccales</taxon>
        <taxon>Egicoccaceae</taxon>
        <taxon>Egicoccus</taxon>
    </lineage>
</organism>
<dbReference type="InterPro" id="IPR001509">
    <property type="entry name" value="Epimerase_deHydtase"/>
</dbReference>
<evidence type="ECO:0000256" key="3">
    <source>
        <dbReference type="ARBA" id="ARBA00023027"/>
    </source>
</evidence>
<dbReference type="PANTHER" id="PTHR43103">
    <property type="entry name" value="NUCLEOSIDE-DIPHOSPHATE-SUGAR EPIMERASE"/>
    <property type="match status" value="1"/>
</dbReference>
<dbReference type="GO" id="GO:0016491">
    <property type="term" value="F:oxidoreductase activity"/>
    <property type="evidence" value="ECO:0007669"/>
    <property type="project" value="UniProtKB-KW"/>
</dbReference>
<feature type="region of interest" description="Disordered" evidence="4">
    <location>
        <begin position="239"/>
        <end position="259"/>
    </location>
</feature>
<dbReference type="InterPro" id="IPR036291">
    <property type="entry name" value="NAD(P)-bd_dom_sf"/>
</dbReference>
<name>A0A8J3A7W0_9ACTN</name>
<dbReference type="AlphaFoldDB" id="A0A8J3A7W0"/>
<evidence type="ECO:0000256" key="1">
    <source>
        <dbReference type="ARBA" id="ARBA00007637"/>
    </source>
</evidence>
<dbReference type="Proteomes" id="UP000650511">
    <property type="component" value="Unassembled WGS sequence"/>
</dbReference>
<sequence length="259" mass="27759">MQRVLITGAAGRIGGHLRPRLAADGRVLRLLDVDDVPDPVDGEEVVTGSVLDAELLREACRDVDAVVHLAAATGEPMAFDAAADDIAATHLVLETARQAGIPRVVYASSNHAVGFHPRDGGEAPDWLFPRPDTFYGVAKVASEALGSMYVDRHGMDVVCLRIGTCRDEPIDVRSLSTWLSPDDTGRLVEAALTVPSPGFAVVWGVSANTRNWWSLDAARALGYEPRDDAERYAEQVLAEHGEPDPDDPGQRLVGGSFTT</sequence>
<feature type="domain" description="NAD-dependent epimerase/dehydratase" evidence="5">
    <location>
        <begin position="4"/>
        <end position="163"/>
    </location>
</feature>
<keyword evidence="3" id="KW-0520">NAD</keyword>
<keyword evidence="7" id="KW-1185">Reference proteome</keyword>
<dbReference type="RefSeq" id="WP_130650750.1">
    <property type="nucleotide sequence ID" value="NZ_BMHA01000002.1"/>
</dbReference>
<keyword evidence="2" id="KW-0560">Oxidoreductase</keyword>
<dbReference type="OrthoDB" id="8770295at2"/>
<dbReference type="PANTHER" id="PTHR43103:SF5">
    <property type="entry name" value="4-EPIMERASE, PUTATIVE (AFU_ORTHOLOGUE AFUA_7G00360)-RELATED"/>
    <property type="match status" value="1"/>
</dbReference>
<dbReference type="SUPFAM" id="SSF51735">
    <property type="entry name" value="NAD(P)-binding Rossmann-fold domains"/>
    <property type="match status" value="1"/>
</dbReference>
<evidence type="ECO:0000256" key="4">
    <source>
        <dbReference type="SAM" id="MobiDB-lite"/>
    </source>
</evidence>
<protein>
    <submittedName>
        <fullName evidence="6">NAD-dependent dehydratase</fullName>
    </submittedName>
</protein>
<accession>A0A8J3A7W0</accession>
<evidence type="ECO:0000256" key="2">
    <source>
        <dbReference type="ARBA" id="ARBA00023002"/>
    </source>
</evidence>
<dbReference type="Pfam" id="PF01370">
    <property type="entry name" value="Epimerase"/>
    <property type="match status" value="1"/>
</dbReference>
<dbReference type="Gene3D" id="3.40.50.720">
    <property type="entry name" value="NAD(P)-binding Rossmann-like Domain"/>
    <property type="match status" value="1"/>
</dbReference>
<reference evidence="6" key="2">
    <citation type="submission" date="2020-09" db="EMBL/GenBank/DDBJ databases">
        <authorList>
            <person name="Sun Q."/>
            <person name="Zhou Y."/>
        </authorList>
    </citation>
    <scope>NUCLEOTIDE SEQUENCE</scope>
    <source>
        <strain evidence="6">CGMCC 1.14988</strain>
    </source>
</reference>
<comment type="similarity">
    <text evidence="1">Belongs to the NAD(P)-dependent epimerase/dehydratase family.</text>
</comment>
<dbReference type="CDD" id="cd08946">
    <property type="entry name" value="SDR_e"/>
    <property type="match status" value="1"/>
</dbReference>
<reference evidence="6" key="1">
    <citation type="journal article" date="2014" name="Int. J. Syst. Evol. Microbiol.">
        <title>Complete genome sequence of Corynebacterium casei LMG S-19264T (=DSM 44701T), isolated from a smear-ripened cheese.</title>
        <authorList>
            <consortium name="US DOE Joint Genome Institute (JGI-PGF)"/>
            <person name="Walter F."/>
            <person name="Albersmeier A."/>
            <person name="Kalinowski J."/>
            <person name="Ruckert C."/>
        </authorList>
    </citation>
    <scope>NUCLEOTIDE SEQUENCE</scope>
    <source>
        <strain evidence="6">CGMCC 1.14988</strain>
    </source>
</reference>
<dbReference type="EMBL" id="BMHA01000002">
    <property type="protein sequence ID" value="GGI04165.1"/>
    <property type="molecule type" value="Genomic_DNA"/>
</dbReference>
<evidence type="ECO:0000313" key="6">
    <source>
        <dbReference type="EMBL" id="GGI04165.1"/>
    </source>
</evidence>
<evidence type="ECO:0000259" key="5">
    <source>
        <dbReference type="Pfam" id="PF01370"/>
    </source>
</evidence>
<comment type="caution">
    <text evidence="6">The sequence shown here is derived from an EMBL/GenBank/DDBJ whole genome shotgun (WGS) entry which is preliminary data.</text>
</comment>
<evidence type="ECO:0000313" key="7">
    <source>
        <dbReference type="Proteomes" id="UP000650511"/>
    </source>
</evidence>
<gene>
    <name evidence="6" type="ORF">GCM10011354_07700</name>
</gene>
<proteinExistence type="inferred from homology"/>